<keyword evidence="2" id="KW-0808">Transferase</keyword>
<dbReference type="GO" id="GO:0005524">
    <property type="term" value="F:ATP binding"/>
    <property type="evidence" value="ECO:0007669"/>
    <property type="project" value="InterPro"/>
</dbReference>
<sequence length="319" mass="34297">MANGYAQGVRLPYAAGPLHVRRWVERELGASVVEALDATGGMSPGPAARVVGADGRRGFVKACGTELNPRTPDLLRTEARVLSALPAHPSLPRLLGVYDDGDWVALLIEDLDGGLPASPWRRPDLDRVSATLSDLRHVLDDVELEGVPRASASAPIFVSRWRELPALRARLEPWWAEHLDVLAAHAQRAADLIDGDSLLHWDIRSDNVMLGEHRTVLVDWGQVRVGRAWMDHAMLALDCSISGSAVTTGELARTDSVLRHLDPDDLLAVAAAAAMSFKVRSRGPGAVGLPTLVATSSRWAEALVPYLSEALDRAGAPAD</sequence>
<dbReference type="Proteomes" id="UP000019489">
    <property type="component" value="Unassembled WGS sequence"/>
</dbReference>
<dbReference type="InterPro" id="IPR011009">
    <property type="entry name" value="Kinase-like_dom_sf"/>
</dbReference>
<dbReference type="eggNOG" id="COG0510">
    <property type="taxonomic scope" value="Bacteria"/>
</dbReference>
<keyword evidence="3" id="KW-1185">Reference proteome</keyword>
<dbReference type="Gene3D" id="3.30.200.20">
    <property type="entry name" value="Phosphorylase Kinase, domain 1"/>
    <property type="match status" value="1"/>
</dbReference>
<feature type="domain" description="Protein kinase" evidence="1">
    <location>
        <begin position="33"/>
        <end position="319"/>
    </location>
</feature>
<dbReference type="PROSITE" id="PS50011">
    <property type="entry name" value="PROTEIN_KINASE_DOM"/>
    <property type="match status" value="1"/>
</dbReference>
<dbReference type="EMBL" id="AWSA01000011">
    <property type="protein sequence ID" value="EWT02388.1"/>
    <property type="molecule type" value="Genomic_DNA"/>
</dbReference>
<name>W9GC40_9MICO</name>
<accession>W9GC40</accession>
<evidence type="ECO:0000259" key="1">
    <source>
        <dbReference type="PROSITE" id="PS50011"/>
    </source>
</evidence>
<gene>
    <name evidence="2" type="ORF">N865_06350</name>
</gene>
<evidence type="ECO:0000313" key="3">
    <source>
        <dbReference type="Proteomes" id="UP000019489"/>
    </source>
</evidence>
<dbReference type="SUPFAM" id="SSF56112">
    <property type="entry name" value="Protein kinase-like (PK-like)"/>
    <property type="match status" value="1"/>
</dbReference>
<reference evidence="2 3" key="1">
    <citation type="submission" date="2013-08" db="EMBL/GenBank/DDBJ databases">
        <title>Intrasporangium oryzae NRRL B-24470.</title>
        <authorList>
            <person name="Liu H."/>
            <person name="Wang G."/>
        </authorList>
    </citation>
    <scope>NUCLEOTIDE SEQUENCE [LARGE SCALE GENOMIC DNA]</scope>
    <source>
        <strain evidence="2 3">NRRL B-24470</strain>
    </source>
</reference>
<organism evidence="2 3">
    <name type="scientific">Intrasporangium oryzae NRRL B-24470</name>
    <dbReference type="NCBI Taxonomy" id="1386089"/>
    <lineage>
        <taxon>Bacteria</taxon>
        <taxon>Bacillati</taxon>
        <taxon>Actinomycetota</taxon>
        <taxon>Actinomycetes</taxon>
        <taxon>Micrococcales</taxon>
        <taxon>Intrasporangiaceae</taxon>
        <taxon>Intrasporangium</taxon>
    </lineage>
</organism>
<dbReference type="RefSeq" id="WP_034803352.1">
    <property type="nucleotide sequence ID" value="NZ_AWSA01000011.1"/>
</dbReference>
<dbReference type="InterPro" id="IPR000719">
    <property type="entry name" value="Prot_kinase_dom"/>
</dbReference>
<evidence type="ECO:0000313" key="2">
    <source>
        <dbReference type="EMBL" id="EWT02388.1"/>
    </source>
</evidence>
<dbReference type="STRING" id="1386089.N865_06350"/>
<dbReference type="AlphaFoldDB" id="W9GC40"/>
<dbReference type="OrthoDB" id="2570531at2"/>
<dbReference type="Gene3D" id="3.90.1200.10">
    <property type="match status" value="1"/>
</dbReference>
<comment type="caution">
    <text evidence="2">The sequence shown here is derived from an EMBL/GenBank/DDBJ whole genome shotgun (WGS) entry which is preliminary data.</text>
</comment>
<dbReference type="GO" id="GO:0004672">
    <property type="term" value="F:protein kinase activity"/>
    <property type="evidence" value="ECO:0007669"/>
    <property type="project" value="InterPro"/>
</dbReference>
<protein>
    <submittedName>
        <fullName evidence="2">Aminoglycoside phosphotransferase</fullName>
    </submittedName>
</protein>
<proteinExistence type="predicted"/>